<dbReference type="EMBL" id="KQ087182">
    <property type="protein sequence ID" value="KLT45306.1"/>
    <property type="molecule type" value="Genomic_DNA"/>
</dbReference>
<dbReference type="RefSeq" id="XP_018281797.1">
    <property type="nucleotide sequence ID" value="XM_018419611.1"/>
</dbReference>
<gene>
    <name evidence="2" type="ORF">CC85DRAFT_154951</name>
</gene>
<dbReference type="GO" id="GO:0016747">
    <property type="term" value="F:acyltransferase activity, transferring groups other than amino-acyl groups"/>
    <property type="evidence" value="ECO:0007669"/>
    <property type="project" value="InterPro"/>
</dbReference>
<dbReference type="InterPro" id="IPR016181">
    <property type="entry name" value="Acyl_CoA_acyltransferase"/>
</dbReference>
<reference evidence="2 3" key="1">
    <citation type="submission" date="2015-03" db="EMBL/GenBank/DDBJ databases">
        <title>Genomics and transcriptomics of the oil-accumulating basidiomycete yeast T. oleaginosus allow insights into substrate utilization and the diverse evolutionary trajectories of mating systems in fungi.</title>
        <authorList>
            <consortium name="DOE Joint Genome Institute"/>
            <person name="Kourist R."/>
            <person name="Kracht O."/>
            <person name="Bracharz F."/>
            <person name="Lipzen A."/>
            <person name="Nolan M."/>
            <person name="Ohm R."/>
            <person name="Grigoriev I."/>
            <person name="Sun S."/>
            <person name="Heitman J."/>
            <person name="Bruck T."/>
            <person name="Nowrousian M."/>
        </authorList>
    </citation>
    <scope>NUCLEOTIDE SEQUENCE [LARGE SCALE GENOMIC DNA]</scope>
    <source>
        <strain evidence="2 3">IBC0246</strain>
    </source>
</reference>
<dbReference type="Gene3D" id="3.40.630.30">
    <property type="match status" value="1"/>
</dbReference>
<sequence>MAHPVPEHTVLWGHDRTLSHTLMQATVAHTLAKHRVWVAESEEGGDILGVGLWTDPGAAWFTEEDVPAVFGSVMAMLDPTSLAFMLGEMLPRQAEIEEAYAPGCSADWYFGAMLGVDPRAQGRGVGGNIVDAIVRRAGDVPVAFHTQGAKNVSFYGKHGFKVAAEREFVLPNGEKWCDKLMVRRPDGSV</sequence>
<name>A0A0J0XW51_9TREE</name>
<evidence type="ECO:0000313" key="2">
    <source>
        <dbReference type="EMBL" id="KLT45306.1"/>
    </source>
</evidence>
<dbReference type="AlphaFoldDB" id="A0A0J0XW51"/>
<dbReference type="STRING" id="879819.A0A0J0XW51"/>
<evidence type="ECO:0000259" key="1">
    <source>
        <dbReference type="Pfam" id="PF13508"/>
    </source>
</evidence>
<dbReference type="InterPro" id="IPR000182">
    <property type="entry name" value="GNAT_dom"/>
</dbReference>
<dbReference type="PANTHER" id="PTHR42791:SF1">
    <property type="entry name" value="N-ACETYLTRANSFERASE DOMAIN-CONTAINING PROTEIN"/>
    <property type="match status" value="1"/>
</dbReference>
<dbReference type="InterPro" id="IPR052523">
    <property type="entry name" value="Trichothecene_AcTrans"/>
</dbReference>
<dbReference type="Proteomes" id="UP000053611">
    <property type="component" value="Unassembled WGS sequence"/>
</dbReference>
<dbReference type="SUPFAM" id="SSF55729">
    <property type="entry name" value="Acyl-CoA N-acyltransferases (Nat)"/>
    <property type="match status" value="1"/>
</dbReference>
<evidence type="ECO:0000313" key="3">
    <source>
        <dbReference type="Proteomes" id="UP000053611"/>
    </source>
</evidence>
<proteinExistence type="predicted"/>
<dbReference type="GeneID" id="28980214"/>
<accession>A0A0J0XW51</accession>
<protein>
    <recommendedName>
        <fullName evidence="1">N-acetyltransferase domain-containing protein</fullName>
    </recommendedName>
</protein>
<keyword evidence="3" id="KW-1185">Reference proteome</keyword>
<organism evidence="2 3">
    <name type="scientific">Cutaneotrichosporon oleaginosum</name>
    <dbReference type="NCBI Taxonomy" id="879819"/>
    <lineage>
        <taxon>Eukaryota</taxon>
        <taxon>Fungi</taxon>
        <taxon>Dikarya</taxon>
        <taxon>Basidiomycota</taxon>
        <taxon>Agaricomycotina</taxon>
        <taxon>Tremellomycetes</taxon>
        <taxon>Trichosporonales</taxon>
        <taxon>Trichosporonaceae</taxon>
        <taxon>Cutaneotrichosporon</taxon>
    </lineage>
</organism>
<dbReference type="OrthoDB" id="4738875at2759"/>
<feature type="domain" description="N-acetyltransferase" evidence="1">
    <location>
        <begin position="108"/>
        <end position="161"/>
    </location>
</feature>
<dbReference type="PANTHER" id="PTHR42791">
    <property type="entry name" value="GNAT FAMILY ACETYLTRANSFERASE"/>
    <property type="match status" value="1"/>
</dbReference>
<dbReference type="Pfam" id="PF13508">
    <property type="entry name" value="Acetyltransf_7"/>
    <property type="match status" value="1"/>
</dbReference>